<organism evidence="6 7">
    <name type="scientific">Oreochromis aureus</name>
    <name type="common">Israeli tilapia</name>
    <name type="synonym">Chromis aureus</name>
    <dbReference type="NCBI Taxonomy" id="47969"/>
    <lineage>
        <taxon>Eukaryota</taxon>
        <taxon>Metazoa</taxon>
        <taxon>Chordata</taxon>
        <taxon>Craniata</taxon>
        <taxon>Vertebrata</taxon>
        <taxon>Euteleostomi</taxon>
        <taxon>Actinopterygii</taxon>
        <taxon>Neopterygii</taxon>
        <taxon>Teleostei</taxon>
        <taxon>Neoteleostei</taxon>
        <taxon>Acanthomorphata</taxon>
        <taxon>Ovalentaria</taxon>
        <taxon>Cichlomorphae</taxon>
        <taxon>Cichliformes</taxon>
        <taxon>Cichlidae</taxon>
        <taxon>African cichlids</taxon>
        <taxon>Pseudocrenilabrinae</taxon>
        <taxon>Oreochromini</taxon>
        <taxon>Oreochromis</taxon>
    </lineage>
</organism>
<evidence type="ECO:0008006" key="8">
    <source>
        <dbReference type="Google" id="ProtNLM"/>
    </source>
</evidence>
<keyword evidence="1 5" id="KW-0732">Signal</keyword>
<sequence>MKTASVTLLFGVCVLLLSALSVSAVSLSVSPNLQQFFSGSSSVSLSCVDDDGQTVDRWTVKRTRGGLTEDCGAAAGFGKVHGFSCYLDFTTVSSADYWCESSSGQKTDVVSISSSEKGVILEIPALPVMTGSDVTLRCRQINGEMVAAYFFFSGRRLGSGYKEHTISNMQQSNEGLYWCATDLSGPSPQSFLKIRDHPTTAVRSSVAPPHLETMPSSSSVPSSSHPTNSTLPPPAPQPPPISVSVFRLLFHLLVLCPYFITTGLLLSICLDRIYTKSSGSASLEDPAFVVYVGCVLEDREVRKCEAVKWDGIASFALLRLPSNHDANRWKRFI</sequence>
<dbReference type="SUPFAM" id="SSF48726">
    <property type="entry name" value="Immunoglobulin"/>
    <property type="match status" value="1"/>
</dbReference>
<dbReference type="InterPro" id="IPR050488">
    <property type="entry name" value="Ig_Fc_receptor"/>
</dbReference>
<accession>A0AAZ1XHE5</accession>
<dbReference type="GO" id="GO:0009897">
    <property type="term" value="C:external side of plasma membrane"/>
    <property type="evidence" value="ECO:0007669"/>
    <property type="project" value="TreeGrafter"/>
</dbReference>
<feature type="compositionally biased region" description="Low complexity" evidence="3">
    <location>
        <begin position="213"/>
        <end position="230"/>
    </location>
</feature>
<dbReference type="PANTHER" id="PTHR11481:SF64">
    <property type="entry name" value="FC RECEPTOR-LIKE PROTEIN 4"/>
    <property type="match status" value="1"/>
</dbReference>
<dbReference type="InterPro" id="IPR013783">
    <property type="entry name" value="Ig-like_fold"/>
</dbReference>
<protein>
    <recommendedName>
        <fullName evidence="8">Ig-like domain-containing protein</fullName>
    </recommendedName>
</protein>
<feature type="transmembrane region" description="Helical" evidence="4">
    <location>
        <begin position="248"/>
        <end position="270"/>
    </location>
</feature>
<dbReference type="AlphaFoldDB" id="A0AAZ1XHE5"/>
<dbReference type="GO" id="GO:0007166">
    <property type="term" value="P:cell surface receptor signaling pathway"/>
    <property type="evidence" value="ECO:0007669"/>
    <property type="project" value="TreeGrafter"/>
</dbReference>
<dbReference type="Ensembl" id="ENSOABT00000065350.1">
    <property type="protein sequence ID" value="ENSOABP00000067032.1"/>
    <property type="gene ID" value="ENSOABG00000031599.1"/>
</dbReference>
<evidence type="ECO:0000256" key="4">
    <source>
        <dbReference type="SAM" id="Phobius"/>
    </source>
</evidence>
<feature type="signal peptide" evidence="5">
    <location>
        <begin position="1"/>
        <end position="24"/>
    </location>
</feature>
<dbReference type="GO" id="GO:0004888">
    <property type="term" value="F:transmembrane signaling receptor activity"/>
    <property type="evidence" value="ECO:0007669"/>
    <property type="project" value="TreeGrafter"/>
</dbReference>
<dbReference type="Proteomes" id="UP000472276">
    <property type="component" value="Unassembled WGS sequence"/>
</dbReference>
<evidence type="ECO:0000256" key="1">
    <source>
        <dbReference type="ARBA" id="ARBA00022729"/>
    </source>
</evidence>
<reference evidence="6" key="2">
    <citation type="submission" date="2025-08" db="UniProtKB">
        <authorList>
            <consortium name="Ensembl"/>
        </authorList>
    </citation>
    <scope>IDENTIFICATION</scope>
</reference>
<evidence type="ECO:0000256" key="3">
    <source>
        <dbReference type="SAM" id="MobiDB-lite"/>
    </source>
</evidence>
<feature type="region of interest" description="Disordered" evidence="3">
    <location>
        <begin position="205"/>
        <end position="236"/>
    </location>
</feature>
<name>A0AAZ1XHE5_OREAU</name>
<keyword evidence="4" id="KW-1133">Transmembrane helix</keyword>
<evidence type="ECO:0000313" key="6">
    <source>
        <dbReference type="Ensembl" id="ENSOABP00000067032.1"/>
    </source>
</evidence>
<reference evidence="7" key="1">
    <citation type="submission" date="2020-03" db="EMBL/GenBank/DDBJ databases">
        <title>Evolution of repeat sequences and sex chromosomes of tilapia species revealed by chromosome-level genomes.</title>
        <authorList>
            <person name="Xu L."/>
            <person name="Tao W."/>
            <person name="Wang D."/>
            <person name="Zhou Q."/>
        </authorList>
    </citation>
    <scope>NUCLEOTIDE SEQUENCE [LARGE SCALE GENOMIC DNA]</scope>
    <source>
        <strain evidence="7">Israel</strain>
    </source>
</reference>
<proteinExistence type="predicted"/>
<dbReference type="Gene3D" id="2.60.40.10">
    <property type="entry name" value="Immunoglobulins"/>
    <property type="match status" value="1"/>
</dbReference>
<evidence type="ECO:0000256" key="5">
    <source>
        <dbReference type="SAM" id="SignalP"/>
    </source>
</evidence>
<evidence type="ECO:0000313" key="7">
    <source>
        <dbReference type="Proteomes" id="UP000472276"/>
    </source>
</evidence>
<gene>
    <name evidence="6" type="primary">TIMD4</name>
</gene>
<keyword evidence="7" id="KW-1185">Reference proteome</keyword>
<keyword evidence="4" id="KW-0812">Transmembrane</keyword>
<evidence type="ECO:0000256" key="2">
    <source>
        <dbReference type="ARBA" id="ARBA00023157"/>
    </source>
</evidence>
<keyword evidence="4" id="KW-0472">Membrane</keyword>
<reference evidence="6" key="3">
    <citation type="submission" date="2025-09" db="UniProtKB">
        <authorList>
            <consortium name="Ensembl"/>
        </authorList>
    </citation>
    <scope>IDENTIFICATION</scope>
</reference>
<dbReference type="PANTHER" id="PTHR11481">
    <property type="entry name" value="IMMUNOGLOBULIN FC RECEPTOR"/>
    <property type="match status" value="1"/>
</dbReference>
<feature type="chain" id="PRO_5044346164" description="Ig-like domain-containing protein" evidence="5">
    <location>
        <begin position="25"/>
        <end position="333"/>
    </location>
</feature>
<keyword evidence="2" id="KW-1015">Disulfide bond</keyword>
<dbReference type="GO" id="GO:0006955">
    <property type="term" value="P:immune response"/>
    <property type="evidence" value="ECO:0007669"/>
    <property type="project" value="TreeGrafter"/>
</dbReference>
<dbReference type="InterPro" id="IPR036179">
    <property type="entry name" value="Ig-like_dom_sf"/>
</dbReference>